<feature type="transmembrane region" description="Helical" evidence="1">
    <location>
        <begin position="104"/>
        <end position="124"/>
    </location>
</feature>
<name>A0A4U9VTB1_SERFO</name>
<accession>A0A4U9VTB1</accession>
<feature type="transmembrane region" description="Helical" evidence="1">
    <location>
        <begin position="80"/>
        <end position="98"/>
    </location>
</feature>
<evidence type="ECO:0000256" key="1">
    <source>
        <dbReference type="SAM" id="Phobius"/>
    </source>
</evidence>
<gene>
    <name evidence="2" type="ORF">NCTC12965_05789</name>
</gene>
<keyword evidence="1" id="KW-0472">Membrane</keyword>
<sequence>MWCASPRVACYSALAAGTEGLTASLCQIGLRLAELPHEAWYSLKAIGITLWRLLISKRHLQEWTSFDQSKHHLTVTLANFYRNLWITPCAGVLLLLIAAFSNPIALLAAIPLAALWILSPYLLYSLSLEPQRSKTAIDDRQRRFLRQSSRETWEFFATFVNQQENWLPPDNYQEIPEPVVAHRNVTHQYRVGAVGRSYRL</sequence>
<organism evidence="2">
    <name type="scientific">Serratia fonticola</name>
    <dbReference type="NCBI Taxonomy" id="47917"/>
    <lineage>
        <taxon>Bacteria</taxon>
        <taxon>Pseudomonadati</taxon>
        <taxon>Pseudomonadota</taxon>
        <taxon>Gammaproteobacteria</taxon>
        <taxon>Enterobacterales</taxon>
        <taxon>Yersiniaceae</taxon>
        <taxon>Serratia</taxon>
    </lineage>
</organism>
<keyword evidence="1" id="KW-0812">Transmembrane</keyword>
<proteinExistence type="predicted"/>
<dbReference type="EMBL" id="CABEEZ010000118">
    <property type="protein sequence ID" value="VTR49102.1"/>
    <property type="molecule type" value="Genomic_DNA"/>
</dbReference>
<dbReference type="Gene3D" id="1.50.10.140">
    <property type="match status" value="1"/>
</dbReference>
<dbReference type="AlphaFoldDB" id="A0A4U9VTB1"/>
<reference evidence="2" key="1">
    <citation type="submission" date="2019-05" db="EMBL/GenBank/DDBJ databases">
        <authorList>
            <consortium name="Pathogen Informatics"/>
        </authorList>
    </citation>
    <scope>NUCLEOTIDE SEQUENCE [LARGE SCALE GENOMIC DNA]</scope>
    <source>
        <strain evidence="2">NCTC12965</strain>
    </source>
</reference>
<evidence type="ECO:0000313" key="2">
    <source>
        <dbReference type="EMBL" id="VTR49102.1"/>
    </source>
</evidence>
<keyword evidence="1" id="KW-1133">Transmembrane helix</keyword>
<protein>
    <submittedName>
        <fullName evidence="2">Uncharacterized protein</fullName>
    </submittedName>
</protein>